<dbReference type="EMBL" id="CP063849">
    <property type="protein sequence ID" value="QOY89477.1"/>
    <property type="molecule type" value="Genomic_DNA"/>
</dbReference>
<dbReference type="Pfam" id="PF06672">
    <property type="entry name" value="DUF1175"/>
    <property type="match status" value="1"/>
</dbReference>
<proteinExistence type="predicted"/>
<name>A0A7S7NTD3_PALFE</name>
<reference evidence="1 2" key="1">
    <citation type="submission" date="2020-10" db="EMBL/GenBank/DDBJ databases">
        <title>Complete genome sequence of Paludibaculum fermentans P105T, a facultatively anaerobic acidobacterium capable of dissimilatory Fe(III) reduction.</title>
        <authorList>
            <person name="Dedysh S.N."/>
            <person name="Beletsky A.V."/>
            <person name="Kulichevskaya I.S."/>
            <person name="Mardanov A.V."/>
            <person name="Ravin N.V."/>
        </authorList>
    </citation>
    <scope>NUCLEOTIDE SEQUENCE [LARGE SCALE GENOMIC DNA]</scope>
    <source>
        <strain evidence="1 2">P105</strain>
    </source>
</reference>
<sequence>MHSRRAFCFIGVSLVHARAFTPPLNPSDRKSFRSWFTWLAEALYQMPEARRPREVADCSALLRFSYREAQRPHTAQWASEIGLDWMPPLPELKHPTRESALFQVASGAMRQFADAEHLMRYNTRLITRDIHLAQPGDLLFYRQLVPSQPWHSMVFLGPSSFETLREPCIVYHTGPSRNDRGEIRRPTLSQLLGHPEPRWRPLAGNSNFLGVFRWNVLCESD</sequence>
<gene>
    <name evidence="1" type="ORF">IRI77_05865</name>
</gene>
<dbReference type="InterPro" id="IPR009558">
    <property type="entry name" value="DUF1175"/>
</dbReference>
<dbReference type="RefSeq" id="WP_194451139.1">
    <property type="nucleotide sequence ID" value="NZ_CP063849.1"/>
</dbReference>
<evidence type="ECO:0000313" key="2">
    <source>
        <dbReference type="Proteomes" id="UP000593892"/>
    </source>
</evidence>
<dbReference type="Proteomes" id="UP000593892">
    <property type="component" value="Chromosome"/>
</dbReference>
<accession>A0A7S7NTD3</accession>
<dbReference type="KEGG" id="pfer:IRI77_05865"/>
<keyword evidence="2" id="KW-1185">Reference proteome</keyword>
<protein>
    <submittedName>
        <fullName evidence="1">DUF1175 family protein</fullName>
    </submittedName>
</protein>
<evidence type="ECO:0000313" key="1">
    <source>
        <dbReference type="EMBL" id="QOY89477.1"/>
    </source>
</evidence>
<organism evidence="1 2">
    <name type="scientific">Paludibaculum fermentans</name>
    <dbReference type="NCBI Taxonomy" id="1473598"/>
    <lineage>
        <taxon>Bacteria</taxon>
        <taxon>Pseudomonadati</taxon>
        <taxon>Acidobacteriota</taxon>
        <taxon>Terriglobia</taxon>
        <taxon>Bryobacterales</taxon>
        <taxon>Bryobacteraceae</taxon>
        <taxon>Paludibaculum</taxon>
    </lineage>
</organism>
<dbReference type="AlphaFoldDB" id="A0A7S7NTD3"/>